<sequence length="390" mass="42617">MRPEDLRPEATDYLRAEVARGRASCASIVTGTVEYLDDRAEPADLFDLAWELVPAEFAAHLEAQATWPERTDSDRLTAAFRALDESRIVAREDFACCQNCGVTAIRDEVLAGSRARGYVFYHEQDAERAVLGGGLWLAFGPSAQIGEEIVAALRAEGLHVEWDGSPQQRIDVRLRWARRRHGRLAAFPADEAAEKTVPIRFEPAVEHPPMSAAALARLELPWLPTGTTVRVGDGAGAVTIRREGHRLISDDGRVAGRFEGIRLLGGADIGDGGDADGVPTETGLLEVTFSNVPTGAQQHANRPMELPEILDVLRRIPTHTDSWLSAEHDAGCVQIMRKDGRLWLETPNADDSTSTGKFAELDEAERVLTILATEHRNAIPGLEGVTTTPW</sequence>
<comment type="caution">
    <text evidence="2">The sequence shown here is derived from an EMBL/GenBank/DDBJ whole genome shotgun (WGS) entry which is preliminary data.</text>
</comment>
<dbReference type="Proteomes" id="UP000637628">
    <property type="component" value="Unassembled WGS sequence"/>
</dbReference>
<gene>
    <name evidence="2" type="ORF">Adu01nite_41430</name>
</gene>
<accession>A0ABQ3YYX3</accession>
<dbReference type="Pfam" id="PF21831">
    <property type="entry name" value="DUF6891"/>
    <property type="match status" value="1"/>
</dbReference>
<feature type="domain" description="DUF6891" evidence="1">
    <location>
        <begin position="4"/>
        <end position="180"/>
    </location>
</feature>
<evidence type="ECO:0000313" key="3">
    <source>
        <dbReference type="Proteomes" id="UP000637628"/>
    </source>
</evidence>
<organism evidence="2 3">
    <name type="scientific">Paractinoplanes durhamensis</name>
    <dbReference type="NCBI Taxonomy" id="113563"/>
    <lineage>
        <taxon>Bacteria</taxon>
        <taxon>Bacillati</taxon>
        <taxon>Actinomycetota</taxon>
        <taxon>Actinomycetes</taxon>
        <taxon>Micromonosporales</taxon>
        <taxon>Micromonosporaceae</taxon>
        <taxon>Paractinoplanes</taxon>
    </lineage>
</organism>
<reference evidence="2 3" key="1">
    <citation type="submission" date="2021-01" db="EMBL/GenBank/DDBJ databases">
        <title>Whole genome shotgun sequence of Actinoplanes durhamensis NBRC 14914.</title>
        <authorList>
            <person name="Komaki H."/>
            <person name="Tamura T."/>
        </authorList>
    </citation>
    <scope>NUCLEOTIDE SEQUENCE [LARGE SCALE GENOMIC DNA]</scope>
    <source>
        <strain evidence="2 3">NBRC 14914</strain>
    </source>
</reference>
<keyword evidence="3" id="KW-1185">Reference proteome</keyword>
<evidence type="ECO:0000259" key="1">
    <source>
        <dbReference type="Pfam" id="PF21831"/>
    </source>
</evidence>
<evidence type="ECO:0000313" key="2">
    <source>
        <dbReference type="EMBL" id="GIE02793.1"/>
    </source>
</evidence>
<name>A0ABQ3YYX3_9ACTN</name>
<protein>
    <recommendedName>
        <fullName evidence="1">DUF6891 domain-containing protein</fullName>
    </recommendedName>
</protein>
<dbReference type="RefSeq" id="WP_203728510.1">
    <property type="nucleotide sequence ID" value="NZ_BAAATX010000013.1"/>
</dbReference>
<dbReference type="EMBL" id="BOML01000033">
    <property type="protein sequence ID" value="GIE02793.1"/>
    <property type="molecule type" value="Genomic_DNA"/>
</dbReference>
<dbReference type="InterPro" id="IPR054186">
    <property type="entry name" value="DUF6891"/>
</dbReference>
<proteinExistence type="predicted"/>